<dbReference type="Proteomes" id="UP000823775">
    <property type="component" value="Unassembled WGS sequence"/>
</dbReference>
<proteinExistence type="predicted"/>
<organism evidence="2 3">
    <name type="scientific">Datura stramonium</name>
    <name type="common">Jimsonweed</name>
    <name type="synonym">Common thornapple</name>
    <dbReference type="NCBI Taxonomy" id="4076"/>
    <lineage>
        <taxon>Eukaryota</taxon>
        <taxon>Viridiplantae</taxon>
        <taxon>Streptophyta</taxon>
        <taxon>Embryophyta</taxon>
        <taxon>Tracheophyta</taxon>
        <taxon>Spermatophyta</taxon>
        <taxon>Magnoliopsida</taxon>
        <taxon>eudicotyledons</taxon>
        <taxon>Gunneridae</taxon>
        <taxon>Pentapetalae</taxon>
        <taxon>asterids</taxon>
        <taxon>lamiids</taxon>
        <taxon>Solanales</taxon>
        <taxon>Solanaceae</taxon>
        <taxon>Solanoideae</taxon>
        <taxon>Datureae</taxon>
        <taxon>Datura</taxon>
    </lineage>
</organism>
<reference evidence="2 3" key="1">
    <citation type="journal article" date="2021" name="BMC Genomics">
        <title>Datura genome reveals duplications of psychoactive alkaloid biosynthetic genes and high mutation rate following tissue culture.</title>
        <authorList>
            <person name="Rajewski A."/>
            <person name="Carter-House D."/>
            <person name="Stajich J."/>
            <person name="Litt A."/>
        </authorList>
    </citation>
    <scope>NUCLEOTIDE SEQUENCE [LARGE SCALE GENOMIC DNA]</scope>
    <source>
        <strain evidence="2">AR-01</strain>
    </source>
</reference>
<feature type="region of interest" description="Disordered" evidence="1">
    <location>
        <begin position="202"/>
        <end position="224"/>
    </location>
</feature>
<sequence length="260" mass="29977">MCHWGPFTISIDPYFSELVWKFYASYKALECLLKPKGCTDTFPCLPCVWVHGQEVPITLKAINSLYWAEPIKPNSAFCRKVDDKANQFQWVSDIIVIGQQQWAISRGLIHRRDLKFKACFMPFFQPLDKTVRANGMITLAAKTYRESPTMKRAKAKDIPSMIQQAIKKTMQPVRDKLRSLCTIVEDLENEVITLRKDVATLTGPPRATNPTTPEPAVVTSQPDAPKSPLDDWWCCMTMHQKWCWMRRYILSNHHILQCSL</sequence>
<evidence type="ECO:0000256" key="1">
    <source>
        <dbReference type="SAM" id="MobiDB-lite"/>
    </source>
</evidence>
<dbReference type="EMBL" id="JACEIK010001423">
    <property type="protein sequence ID" value="MCD7469289.1"/>
    <property type="molecule type" value="Genomic_DNA"/>
</dbReference>
<keyword evidence="3" id="KW-1185">Reference proteome</keyword>
<name>A0ABS8TCV4_DATST</name>
<comment type="caution">
    <text evidence="2">The sequence shown here is derived from an EMBL/GenBank/DDBJ whole genome shotgun (WGS) entry which is preliminary data.</text>
</comment>
<evidence type="ECO:0000313" key="2">
    <source>
        <dbReference type="EMBL" id="MCD7469289.1"/>
    </source>
</evidence>
<evidence type="ECO:0000313" key="3">
    <source>
        <dbReference type="Proteomes" id="UP000823775"/>
    </source>
</evidence>
<gene>
    <name evidence="2" type="ORF">HAX54_008220</name>
</gene>
<protein>
    <submittedName>
        <fullName evidence="2">Uncharacterized protein</fullName>
    </submittedName>
</protein>
<accession>A0ABS8TCV4</accession>